<keyword evidence="3" id="KW-1185">Reference proteome</keyword>
<dbReference type="EMBL" id="JADNRY010000013">
    <property type="protein sequence ID" value="KAF9074443.1"/>
    <property type="molecule type" value="Genomic_DNA"/>
</dbReference>
<comment type="caution">
    <text evidence="2">The sequence shown here is derived from an EMBL/GenBank/DDBJ whole genome shotgun (WGS) entry which is preliminary data.</text>
</comment>
<protein>
    <submittedName>
        <fullName evidence="2">Uncharacterized protein</fullName>
    </submittedName>
</protein>
<gene>
    <name evidence="2" type="ORF">BDP27DRAFT_1317096</name>
</gene>
<dbReference type="AlphaFoldDB" id="A0A9P5Q4B1"/>
<feature type="compositionally biased region" description="Polar residues" evidence="1">
    <location>
        <begin position="103"/>
        <end position="115"/>
    </location>
</feature>
<feature type="region of interest" description="Disordered" evidence="1">
    <location>
        <begin position="48"/>
        <end position="71"/>
    </location>
</feature>
<evidence type="ECO:0000313" key="3">
    <source>
        <dbReference type="Proteomes" id="UP000772434"/>
    </source>
</evidence>
<accession>A0A9P5Q4B1</accession>
<reference evidence="2" key="1">
    <citation type="submission" date="2020-11" db="EMBL/GenBank/DDBJ databases">
        <authorList>
            <consortium name="DOE Joint Genome Institute"/>
            <person name="Ahrendt S."/>
            <person name="Riley R."/>
            <person name="Andreopoulos W."/>
            <person name="Labutti K."/>
            <person name="Pangilinan J."/>
            <person name="Ruiz-Duenas F.J."/>
            <person name="Barrasa J.M."/>
            <person name="Sanchez-Garcia M."/>
            <person name="Camarero S."/>
            <person name="Miyauchi S."/>
            <person name="Serrano A."/>
            <person name="Linde D."/>
            <person name="Babiker R."/>
            <person name="Drula E."/>
            <person name="Ayuso-Fernandez I."/>
            <person name="Pacheco R."/>
            <person name="Padilla G."/>
            <person name="Ferreira P."/>
            <person name="Barriuso J."/>
            <person name="Kellner H."/>
            <person name="Castanera R."/>
            <person name="Alfaro M."/>
            <person name="Ramirez L."/>
            <person name="Pisabarro A.G."/>
            <person name="Kuo A."/>
            <person name="Tritt A."/>
            <person name="Lipzen A."/>
            <person name="He G."/>
            <person name="Yan M."/>
            <person name="Ng V."/>
            <person name="Cullen D."/>
            <person name="Martin F."/>
            <person name="Rosso M.-N."/>
            <person name="Henrissat B."/>
            <person name="Hibbett D."/>
            <person name="Martinez A.T."/>
            <person name="Grigoriev I.V."/>
        </authorList>
    </citation>
    <scope>NUCLEOTIDE SEQUENCE</scope>
    <source>
        <strain evidence="2">AH 40177</strain>
    </source>
</reference>
<dbReference type="OrthoDB" id="2922835at2759"/>
<name>A0A9P5Q4B1_9AGAR</name>
<dbReference type="Proteomes" id="UP000772434">
    <property type="component" value="Unassembled WGS sequence"/>
</dbReference>
<evidence type="ECO:0000256" key="1">
    <source>
        <dbReference type="SAM" id="MobiDB-lite"/>
    </source>
</evidence>
<organism evidence="2 3">
    <name type="scientific">Rhodocollybia butyracea</name>
    <dbReference type="NCBI Taxonomy" id="206335"/>
    <lineage>
        <taxon>Eukaryota</taxon>
        <taxon>Fungi</taxon>
        <taxon>Dikarya</taxon>
        <taxon>Basidiomycota</taxon>
        <taxon>Agaricomycotina</taxon>
        <taxon>Agaricomycetes</taxon>
        <taxon>Agaricomycetidae</taxon>
        <taxon>Agaricales</taxon>
        <taxon>Marasmiineae</taxon>
        <taxon>Omphalotaceae</taxon>
        <taxon>Rhodocollybia</taxon>
    </lineage>
</organism>
<sequence>MTATQATSFPGFVTQEQGYTDNNVSLATFGSAAAYPQQFFIDEENHPACFSHPQLTPRHSPPRDSSQNELGSVDSNRLLYPFHDTEFSNTEQPSLWRARAQHHPSSLTPPEASSSRRTKRVYTDDSEDVSSRPKSRRQRTYTLNSASNLVPETVRCRFQSEGKECGQVLAVNNAIAHVDSHVNDQLNELRKTKRIAKADAYLPCQWAGTHTCCHNGKVCGTRGLSRHYHSLHSLKMLCQNCGKGYSLGRPDVLRAHRKKEHGGR</sequence>
<evidence type="ECO:0000313" key="2">
    <source>
        <dbReference type="EMBL" id="KAF9074443.1"/>
    </source>
</evidence>
<proteinExistence type="predicted"/>
<feature type="region of interest" description="Disordered" evidence="1">
    <location>
        <begin position="90"/>
        <end position="140"/>
    </location>
</feature>